<gene>
    <name evidence="1" type="ORF">PXEA_LOCUS6188</name>
</gene>
<evidence type="ECO:0000313" key="2">
    <source>
        <dbReference type="Proteomes" id="UP000784294"/>
    </source>
</evidence>
<evidence type="ECO:0000313" key="1">
    <source>
        <dbReference type="EMBL" id="VEL12748.1"/>
    </source>
</evidence>
<dbReference type="Proteomes" id="UP000784294">
    <property type="component" value="Unassembled WGS sequence"/>
</dbReference>
<dbReference type="EMBL" id="CAAALY010015709">
    <property type="protein sequence ID" value="VEL12748.1"/>
    <property type="molecule type" value="Genomic_DNA"/>
</dbReference>
<sequence length="97" mass="10769">MALVSSLPVLSLCSSGNLQTAAVPTTISLLPLFDLLNHDPSVSQPELCIEPTDPCRLRMITRAAYASGEQVCYVDFYESRNLSRVKLNKLYYIEAVF</sequence>
<protein>
    <recommendedName>
        <fullName evidence="3">SET domain-containing protein</fullName>
    </recommendedName>
</protein>
<dbReference type="OrthoDB" id="341421at2759"/>
<organism evidence="1 2">
    <name type="scientific">Protopolystoma xenopodis</name>
    <dbReference type="NCBI Taxonomy" id="117903"/>
    <lineage>
        <taxon>Eukaryota</taxon>
        <taxon>Metazoa</taxon>
        <taxon>Spiralia</taxon>
        <taxon>Lophotrochozoa</taxon>
        <taxon>Platyhelminthes</taxon>
        <taxon>Monogenea</taxon>
        <taxon>Polyopisthocotylea</taxon>
        <taxon>Polystomatidea</taxon>
        <taxon>Polystomatidae</taxon>
        <taxon>Protopolystoma</taxon>
    </lineage>
</organism>
<dbReference type="Gene3D" id="3.90.1410.10">
    <property type="entry name" value="set domain protein methyltransferase, domain 1"/>
    <property type="match status" value="1"/>
</dbReference>
<accession>A0A3S5CJ89</accession>
<name>A0A3S5CJ89_9PLAT</name>
<reference evidence="1" key="1">
    <citation type="submission" date="2018-11" db="EMBL/GenBank/DDBJ databases">
        <authorList>
            <consortium name="Pathogen Informatics"/>
        </authorList>
    </citation>
    <scope>NUCLEOTIDE SEQUENCE</scope>
</reference>
<dbReference type="AlphaFoldDB" id="A0A3S5CJ89"/>
<evidence type="ECO:0008006" key="3">
    <source>
        <dbReference type="Google" id="ProtNLM"/>
    </source>
</evidence>
<comment type="caution">
    <text evidence="1">The sequence shown here is derived from an EMBL/GenBank/DDBJ whole genome shotgun (WGS) entry which is preliminary data.</text>
</comment>
<keyword evidence="2" id="KW-1185">Reference proteome</keyword>
<proteinExistence type="predicted"/>